<organism evidence="3">
    <name type="scientific">Roseiflexus castenholzii (strain DSM 13941 / HLO8)</name>
    <dbReference type="NCBI Taxonomy" id="383372"/>
    <lineage>
        <taxon>Bacteria</taxon>
        <taxon>Bacillati</taxon>
        <taxon>Chloroflexota</taxon>
        <taxon>Chloroflexia</taxon>
        <taxon>Chloroflexales</taxon>
        <taxon>Roseiflexineae</taxon>
        <taxon>Roseiflexaceae</taxon>
        <taxon>Roseiflexus</taxon>
    </lineage>
</organism>
<dbReference type="PDB" id="8HJV">
    <property type="method" value="EM"/>
    <property type="resolution" value="3.10 A"/>
    <property type="chains" value="Z=1-63"/>
</dbReference>
<keyword evidence="1" id="KW-0472">Membrane</keyword>
<name>A0AAJ6N6C1_ROSCS</name>
<evidence type="ECO:0007829" key="5">
    <source>
        <dbReference type="PDB" id="8HJV"/>
    </source>
</evidence>
<keyword evidence="1" id="KW-0812">Transmembrane</keyword>
<dbReference type="EMDB" id="EMD-35989"/>
<dbReference type="EMDB" id="EMD-34839"/>
<keyword evidence="1" id="KW-1133">Transmembrane helix</keyword>
<keyword evidence="4 5" id="KW-0002">3D-structure</keyword>
<reference evidence="4 5" key="1">
    <citation type="journal article" date="2023" name="Elife">
        <title>Carotenoid assembly regulates quinone diffusion and the &lt;i&gt;Roseiflexus castenholzii&lt;/i&gt; reaction center-light harvesting complex architecture.</title>
        <authorList>
            <person name="Xin J."/>
            <person name="Shi Y."/>
            <person name="Zhang X."/>
            <person name="Yuan X."/>
            <person name="Xin Y."/>
            <person name="He H."/>
            <person name="Shen J."/>
            <person name="Blankenship R.E."/>
            <person name="Xu X."/>
        </authorList>
    </citation>
    <scope>STRUCTURE BY ELECTRON MICROSCOPY (2.80 ANGSTROMS)</scope>
</reference>
<protein>
    <submittedName>
        <fullName evidence="2 3">subunit Z</fullName>
    </submittedName>
</protein>
<dbReference type="EMDB" id="EMD-35988"/>
<evidence type="ECO:0000256" key="1">
    <source>
        <dbReference type="SAM" id="Phobius"/>
    </source>
</evidence>
<feature type="transmembrane region" description="Helical" evidence="1">
    <location>
        <begin position="17"/>
        <end position="38"/>
    </location>
</feature>
<dbReference type="EMDB" id="EMD-34838"/>
<dbReference type="PDB" id="8J5O">
    <property type="method" value="EM"/>
    <property type="resolution" value="2.90 A"/>
    <property type="chains" value="Z=1-63"/>
</dbReference>
<dbReference type="SMR" id="A0AAJ6N6C1"/>
<dbReference type="RefSeq" id="WP_041331144.1">
    <property type="nucleotide sequence ID" value="NC_009767.1"/>
</dbReference>
<sequence>MDFLILLQAEPSPWPVWSGYALCFVPLAAVILGFIIAARFTDKQATSAYLRLDPAKANEPEQG</sequence>
<evidence type="ECO:0000313" key="2">
    <source>
        <dbReference type="PDB" id="8HJU"/>
    </source>
</evidence>
<accession>A0AAJ6N6C1</accession>
<evidence type="ECO:0000313" key="3">
    <source>
        <dbReference type="PDB" id="8HJV"/>
    </source>
</evidence>
<proteinExistence type="evidence at protein level"/>
<dbReference type="PDB" id="8J5P">
    <property type="method" value="EM"/>
    <property type="resolution" value="3.10 A"/>
    <property type="chains" value="Z=1-63"/>
</dbReference>
<evidence type="ECO:0007829" key="4">
    <source>
        <dbReference type="PDB" id="8HJU"/>
    </source>
</evidence>
<dbReference type="PDB" id="8HJU">
    <property type="method" value="EM"/>
    <property type="resolution" value="2.80 A"/>
    <property type="chains" value="Z=1-63"/>
</dbReference>
<dbReference type="AlphaFoldDB" id="A0AAJ6N6C1"/>